<dbReference type="EMBL" id="CADCUY010000286">
    <property type="protein sequence ID" value="CAA9410340.1"/>
    <property type="molecule type" value="Genomic_DNA"/>
</dbReference>
<feature type="region of interest" description="Disordered" evidence="1">
    <location>
        <begin position="1"/>
        <end position="89"/>
    </location>
</feature>
<organism evidence="2">
    <name type="scientific">uncultured Quadrisphaera sp</name>
    <dbReference type="NCBI Taxonomy" id="904978"/>
    <lineage>
        <taxon>Bacteria</taxon>
        <taxon>Bacillati</taxon>
        <taxon>Actinomycetota</taxon>
        <taxon>Actinomycetes</taxon>
        <taxon>Kineosporiales</taxon>
        <taxon>Kineosporiaceae</taxon>
        <taxon>Quadrisphaera</taxon>
        <taxon>environmental samples</taxon>
    </lineage>
</organism>
<gene>
    <name evidence="2" type="ORF">AVDCRST_MAG35-1405</name>
</gene>
<accession>A0A6J4PBY8</accession>
<evidence type="ECO:0000313" key="2">
    <source>
        <dbReference type="EMBL" id="CAA9410340.1"/>
    </source>
</evidence>
<feature type="non-terminal residue" evidence="2">
    <location>
        <position position="89"/>
    </location>
</feature>
<protein>
    <submittedName>
        <fullName evidence="2">Uncharacterized protein</fullName>
    </submittedName>
</protein>
<proteinExistence type="predicted"/>
<feature type="compositionally biased region" description="Low complexity" evidence="1">
    <location>
        <begin position="45"/>
        <end position="55"/>
    </location>
</feature>
<sequence length="89" mass="9465">AQPRRHRCRRRRAPRGVLVRGARAEDGRGPDPPPPARRRHHDAGGARAAARPGRPAGRRRAAAGRDLDGARRPGGRRVLPALAQGAGGL</sequence>
<feature type="non-terminal residue" evidence="2">
    <location>
        <position position="1"/>
    </location>
</feature>
<dbReference type="AlphaFoldDB" id="A0A6J4PBY8"/>
<name>A0A6J4PBY8_9ACTN</name>
<evidence type="ECO:0000256" key="1">
    <source>
        <dbReference type="SAM" id="MobiDB-lite"/>
    </source>
</evidence>
<feature type="compositionally biased region" description="Basic residues" evidence="1">
    <location>
        <begin position="1"/>
        <end position="14"/>
    </location>
</feature>
<reference evidence="2" key="1">
    <citation type="submission" date="2020-02" db="EMBL/GenBank/DDBJ databases">
        <authorList>
            <person name="Meier V. D."/>
        </authorList>
    </citation>
    <scope>NUCLEOTIDE SEQUENCE</scope>
    <source>
        <strain evidence="2">AVDCRST_MAG35</strain>
    </source>
</reference>